<comment type="caution">
    <text evidence="1">The sequence shown here is derived from an EMBL/GenBank/DDBJ whole genome shotgun (WGS) entry which is preliminary data.</text>
</comment>
<keyword evidence="2" id="KW-1185">Reference proteome</keyword>
<proteinExistence type="predicted"/>
<gene>
    <name evidence="1" type="ORF">G3T37_09645</name>
</gene>
<dbReference type="RefSeq" id="WP_163473440.1">
    <property type="nucleotide sequence ID" value="NZ_JAAGWZ010000002.1"/>
</dbReference>
<evidence type="ECO:0000313" key="2">
    <source>
        <dbReference type="Proteomes" id="UP000479756"/>
    </source>
</evidence>
<sequence length="120" mass="12569">MAISVPRPTTAPRVAGRIDVTRRALERAVSAVAAEQLGVPPRQVAVTLSDLRGSLAIEFTAPLATPPLREAAERGVRVIARGQDARAAVARAVPALTGRAVARVDLRFRSATPISTGRVS</sequence>
<evidence type="ECO:0000313" key="1">
    <source>
        <dbReference type="EMBL" id="NEM91621.1"/>
    </source>
</evidence>
<evidence type="ECO:0008006" key="3">
    <source>
        <dbReference type="Google" id="ProtNLM"/>
    </source>
</evidence>
<accession>A0A7C9TRH4</accession>
<dbReference type="Proteomes" id="UP000479756">
    <property type="component" value="Unassembled WGS sequence"/>
</dbReference>
<protein>
    <recommendedName>
        <fullName evidence="3">Asp23/Gls24 family envelope stress response protein</fullName>
    </recommendedName>
</protein>
<name>A0A7C9TRH4_9MICO</name>
<reference evidence="1 2" key="1">
    <citation type="journal article" date="2014" name="Int. J. Syst. Evol. Microbiol.">
        <title>Description of Galbitalea soli gen. nov., sp. nov., and Frondihabitans sucicola sp. nov.</title>
        <authorList>
            <person name="Kim S.J."/>
            <person name="Lim J.M."/>
            <person name="Ahn J.H."/>
            <person name="Weon H.Y."/>
            <person name="Hamada M."/>
            <person name="Suzuki K."/>
            <person name="Ahn T.Y."/>
            <person name="Kwon S.W."/>
        </authorList>
    </citation>
    <scope>NUCLEOTIDE SEQUENCE [LARGE SCALE GENOMIC DNA]</scope>
    <source>
        <strain evidence="1 2">NBRC 108727</strain>
    </source>
</reference>
<organism evidence="1 2">
    <name type="scientific">Galbitalea soli</name>
    <dbReference type="NCBI Taxonomy" id="1268042"/>
    <lineage>
        <taxon>Bacteria</taxon>
        <taxon>Bacillati</taxon>
        <taxon>Actinomycetota</taxon>
        <taxon>Actinomycetes</taxon>
        <taxon>Micrococcales</taxon>
        <taxon>Microbacteriaceae</taxon>
        <taxon>Galbitalea</taxon>
    </lineage>
</organism>
<dbReference type="AlphaFoldDB" id="A0A7C9TRH4"/>
<dbReference type="EMBL" id="JAAGWZ010000002">
    <property type="protein sequence ID" value="NEM91621.1"/>
    <property type="molecule type" value="Genomic_DNA"/>
</dbReference>